<evidence type="ECO:0000256" key="1">
    <source>
        <dbReference type="ARBA" id="ARBA00004141"/>
    </source>
</evidence>
<feature type="domain" description="NnrU" evidence="6">
    <location>
        <begin position="64"/>
        <end position="121"/>
    </location>
</feature>
<dbReference type="GO" id="GO:0009507">
    <property type="term" value="C:chloroplast"/>
    <property type="evidence" value="ECO:0007669"/>
    <property type="project" value="TreeGrafter"/>
</dbReference>
<dbReference type="Proteomes" id="UP000485058">
    <property type="component" value="Unassembled WGS sequence"/>
</dbReference>
<dbReference type="PANTHER" id="PTHR35988">
    <property type="entry name" value="15-CIS-ZETA-CAROTENE ISOMERASE, CHLOROPLASTIC"/>
    <property type="match status" value="1"/>
</dbReference>
<proteinExistence type="predicted"/>
<keyword evidence="2 5" id="KW-0812">Transmembrane</keyword>
<keyword evidence="4 5" id="KW-0472">Membrane</keyword>
<reference evidence="7 8" key="1">
    <citation type="submission" date="2020-02" db="EMBL/GenBank/DDBJ databases">
        <title>Draft genome sequence of Haematococcus lacustris strain NIES-144.</title>
        <authorList>
            <person name="Morimoto D."/>
            <person name="Nakagawa S."/>
            <person name="Yoshida T."/>
            <person name="Sawayama S."/>
        </authorList>
    </citation>
    <scope>NUCLEOTIDE SEQUENCE [LARGE SCALE GENOMIC DNA]</scope>
    <source>
        <strain evidence="7 8">NIES-144</strain>
    </source>
</reference>
<sequence length="126" mass="13509">MKGEDAAQFDIQQQSAQSWTIFFGLLTGVLGLLYLVWIQPGVGLADDYVATIQAATDSNPEATIIAILAVFALFHSGLAALRPAGEKLIGARAYRVIFALVSLPLALVAVVYFINQLSQLWPCGTL</sequence>
<protein>
    <submittedName>
        <fullName evidence="7">NnrU domain-containing protein</fullName>
    </submittedName>
</protein>
<evidence type="ECO:0000256" key="5">
    <source>
        <dbReference type="SAM" id="Phobius"/>
    </source>
</evidence>
<dbReference type="GO" id="GO:0016120">
    <property type="term" value="P:carotene biosynthetic process"/>
    <property type="evidence" value="ECO:0007669"/>
    <property type="project" value="TreeGrafter"/>
</dbReference>
<evidence type="ECO:0000256" key="2">
    <source>
        <dbReference type="ARBA" id="ARBA00022692"/>
    </source>
</evidence>
<feature type="transmembrane region" description="Helical" evidence="5">
    <location>
        <begin position="21"/>
        <end position="42"/>
    </location>
</feature>
<evidence type="ECO:0000313" key="8">
    <source>
        <dbReference type="Proteomes" id="UP000485058"/>
    </source>
</evidence>
<accession>A0A699Y8H9</accession>
<comment type="caution">
    <text evidence="7">The sequence shown here is derived from an EMBL/GenBank/DDBJ whole genome shotgun (WGS) entry which is preliminary data.</text>
</comment>
<feature type="transmembrane region" description="Helical" evidence="5">
    <location>
        <begin position="93"/>
        <end position="114"/>
    </location>
</feature>
<evidence type="ECO:0000259" key="6">
    <source>
        <dbReference type="Pfam" id="PF07298"/>
    </source>
</evidence>
<comment type="subcellular location">
    <subcellularLocation>
        <location evidence="1">Membrane</location>
        <topology evidence="1">Multi-pass membrane protein</topology>
    </subcellularLocation>
</comment>
<keyword evidence="8" id="KW-1185">Reference proteome</keyword>
<dbReference type="Pfam" id="PF07298">
    <property type="entry name" value="NnrU"/>
    <property type="match status" value="1"/>
</dbReference>
<dbReference type="GO" id="GO:0090471">
    <property type="term" value="F:9,15,9'-tri-cis-zeta-carotene isomerase activity"/>
    <property type="evidence" value="ECO:0007669"/>
    <property type="project" value="TreeGrafter"/>
</dbReference>
<dbReference type="PANTHER" id="PTHR35988:SF2">
    <property type="entry name" value="15-CIS-ZETA-CAROTENE ISOMERASE, CHLOROPLASTIC"/>
    <property type="match status" value="1"/>
</dbReference>
<evidence type="ECO:0000256" key="4">
    <source>
        <dbReference type="ARBA" id="ARBA00023136"/>
    </source>
</evidence>
<organism evidence="7 8">
    <name type="scientific">Haematococcus lacustris</name>
    <name type="common">Green alga</name>
    <name type="synonym">Haematococcus pluvialis</name>
    <dbReference type="NCBI Taxonomy" id="44745"/>
    <lineage>
        <taxon>Eukaryota</taxon>
        <taxon>Viridiplantae</taxon>
        <taxon>Chlorophyta</taxon>
        <taxon>core chlorophytes</taxon>
        <taxon>Chlorophyceae</taxon>
        <taxon>CS clade</taxon>
        <taxon>Chlamydomonadales</taxon>
        <taxon>Haematococcaceae</taxon>
        <taxon>Haematococcus</taxon>
    </lineage>
</organism>
<keyword evidence="3 5" id="KW-1133">Transmembrane helix</keyword>
<dbReference type="GO" id="GO:0016020">
    <property type="term" value="C:membrane"/>
    <property type="evidence" value="ECO:0007669"/>
    <property type="project" value="UniProtKB-SubCell"/>
</dbReference>
<dbReference type="EMBL" id="BLLF01000002">
    <property type="protein sequence ID" value="GFH05571.1"/>
    <property type="molecule type" value="Genomic_DNA"/>
</dbReference>
<evidence type="ECO:0000256" key="3">
    <source>
        <dbReference type="ARBA" id="ARBA00022989"/>
    </source>
</evidence>
<evidence type="ECO:0000313" key="7">
    <source>
        <dbReference type="EMBL" id="GFH05571.1"/>
    </source>
</evidence>
<dbReference type="InterPro" id="IPR009915">
    <property type="entry name" value="NnrU_dom"/>
</dbReference>
<feature type="transmembrane region" description="Helical" evidence="5">
    <location>
        <begin position="62"/>
        <end position="81"/>
    </location>
</feature>
<name>A0A699Y8H9_HAELA</name>
<dbReference type="AlphaFoldDB" id="A0A699Y8H9"/>
<gene>
    <name evidence="7" type="ORF">HaLaN_00053</name>
</gene>